<feature type="compositionally biased region" description="Basic and acidic residues" evidence="4">
    <location>
        <begin position="132"/>
        <end position="186"/>
    </location>
</feature>
<name>A0A9R0XMZ6_TRITD</name>
<dbReference type="Gramene" id="TRITD5Bv1G239810.1">
    <property type="protein sequence ID" value="TRITD5Bv1G239810.1"/>
    <property type="gene ID" value="TRITD5Bv1G239810"/>
</dbReference>
<keyword evidence="1 3" id="KW-0694">RNA-binding</keyword>
<dbReference type="GO" id="GO:0008270">
    <property type="term" value="F:zinc ion binding"/>
    <property type="evidence" value="ECO:0007669"/>
    <property type="project" value="UniProtKB-KW"/>
</dbReference>
<proteinExistence type="predicted"/>
<dbReference type="InterPro" id="IPR036875">
    <property type="entry name" value="Znf_CCHC_sf"/>
</dbReference>
<evidence type="ECO:0000313" key="7">
    <source>
        <dbReference type="EMBL" id="VAI39645.1"/>
    </source>
</evidence>
<dbReference type="InterPro" id="IPR048289">
    <property type="entry name" value="RRM2_NsCP33-like"/>
</dbReference>
<organism evidence="7 8">
    <name type="scientific">Triticum turgidum subsp. durum</name>
    <name type="common">Durum wheat</name>
    <name type="synonym">Triticum durum</name>
    <dbReference type="NCBI Taxonomy" id="4567"/>
    <lineage>
        <taxon>Eukaryota</taxon>
        <taxon>Viridiplantae</taxon>
        <taxon>Streptophyta</taxon>
        <taxon>Embryophyta</taxon>
        <taxon>Tracheophyta</taxon>
        <taxon>Spermatophyta</taxon>
        <taxon>Magnoliopsida</taxon>
        <taxon>Liliopsida</taxon>
        <taxon>Poales</taxon>
        <taxon>Poaceae</taxon>
        <taxon>BOP clade</taxon>
        <taxon>Pooideae</taxon>
        <taxon>Triticodae</taxon>
        <taxon>Triticeae</taxon>
        <taxon>Triticinae</taxon>
        <taxon>Triticum</taxon>
    </lineage>
</organism>
<dbReference type="AlphaFoldDB" id="A0A9R0XMZ6"/>
<evidence type="ECO:0000256" key="1">
    <source>
        <dbReference type="ARBA" id="ARBA00022884"/>
    </source>
</evidence>
<gene>
    <name evidence="7" type="ORF">TRITD_5Bv1G239810</name>
</gene>
<dbReference type="InterPro" id="IPR000504">
    <property type="entry name" value="RRM_dom"/>
</dbReference>
<evidence type="ECO:0000256" key="3">
    <source>
        <dbReference type="PROSITE-ProRule" id="PRU00176"/>
    </source>
</evidence>
<dbReference type="InterPro" id="IPR003954">
    <property type="entry name" value="RRM_euk-type"/>
</dbReference>
<evidence type="ECO:0000259" key="6">
    <source>
        <dbReference type="PROSITE" id="PS50158"/>
    </source>
</evidence>
<keyword evidence="2" id="KW-0863">Zinc-finger</keyword>
<feature type="domain" description="RRM" evidence="5">
    <location>
        <begin position="7"/>
        <end position="85"/>
    </location>
</feature>
<evidence type="ECO:0000256" key="4">
    <source>
        <dbReference type="SAM" id="MobiDB-lite"/>
    </source>
</evidence>
<dbReference type="InterPro" id="IPR035979">
    <property type="entry name" value="RBD_domain_sf"/>
</dbReference>
<dbReference type="InterPro" id="IPR051106">
    <property type="entry name" value="RNA-bind/splicing_reg"/>
</dbReference>
<evidence type="ECO:0000313" key="8">
    <source>
        <dbReference type="Proteomes" id="UP000324705"/>
    </source>
</evidence>
<dbReference type="PROSITE" id="PS50158">
    <property type="entry name" value="ZF_CCHC"/>
    <property type="match status" value="1"/>
</dbReference>
<dbReference type="SMART" id="SM00343">
    <property type="entry name" value="ZnF_C2HC"/>
    <property type="match status" value="1"/>
</dbReference>
<reference evidence="7 8" key="1">
    <citation type="submission" date="2017-09" db="EMBL/GenBank/DDBJ databases">
        <authorList>
            <consortium name="International Durum Wheat Genome Sequencing Consortium (IDWGSC)"/>
            <person name="Milanesi L."/>
        </authorList>
    </citation>
    <scope>NUCLEOTIDE SEQUENCE [LARGE SCALE GENOMIC DNA]</scope>
    <source>
        <strain evidence="8">cv. Svevo</strain>
    </source>
</reference>
<dbReference type="SUPFAM" id="SSF54928">
    <property type="entry name" value="RNA-binding domain, RBD"/>
    <property type="match status" value="1"/>
</dbReference>
<evidence type="ECO:0000259" key="5">
    <source>
        <dbReference type="PROSITE" id="PS50102"/>
    </source>
</evidence>
<dbReference type="PANTHER" id="PTHR48028:SF2">
    <property type="entry name" value="GLYCINE-RICH RNA-BINDING PROTEIN RZ1A"/>
    <property type="match status" value="1"/>
</dbReference>
<dbReference type="Pfam" id="PF00098">
    <property type="entry name" value="zf-CCHC"/>
    <property type="match status" value="1"/>
</dbReference>
<evidence type="ECO:0000256" key="2">
    <source>
        <dbReference type="PROSITE-ProRule" id="PRU00047"/>
    </source>
</evidence>
<feature type="compositionally biased region" description="Basic and acidic residues" evidence="4">
    <location>
        <begin position="89"/>
        <end position="108"/>
    </location>
</feature>
<dbReference type="Gene3D" id="3.30.70.330">
    <property type="match status" value="1"/>
</dbReference>
<keyword evidence="2" id="KW-0479">Metal-binding</keyword>
<dbReference type="EMBL" id="LT934120">
    <property type="protein sequence ID" value="VAI39645.1"/>
    <property type="molecule type" value="Genomic_DNA"/>
</dbReference>
<keyword evidence="8" id="KW-1185">Reference proteome</keyword>
<feature type="compositionally biased region" description="Basic and acidic residues" evidence="4">
    <location>
        <begin position="193"/>
        <end position="202"/>
    </location>
</feature>
<dbReference type="SMART" id="SM00360">
    <property type="entry name" value="RRM"/>
    <property type="match status" value="1"/>
</dbReference>
<feature type="compositionally biased region" description="Gly residues" evidence="4">
    <location>
        <begin position="109"/>
        <end position="121"/>
    </location>
</feature>
<dbReference type="CDD" id="cd21608">
    <property type="entry name" value="RRM2_NsCP33_like"/>
    <property type="match status" value="1"/>
</dbReference>
<accession>A0A9R0XMZ6</accession>
<dbReference type="InterPro" id="IPR001878">
    <property type="entry name" value="Znf_CCHC"/>
</dbReference>
<dbReference type="Gene3D" id="4.10.60.10">
    <property type="entry name" value="Zinc finger, CCHC-type"/>
    <property type="match status" value="1"/>
</dbReference>
<keyword evidence="2" id="KW-0862">Zinc</keyword>
<dbReference type="SUPFAM" id="SSF57756">
    <property type="entry name" value="Retrovirus zinc finger-like domains"/>
    <property type="match status" value="1"/>
</dbReference>
<dbReference type="PROSITE" id="PS50102">
    <property type="entry name" value="RRM"/>
    <property type="match status" value="1"/>
</dbReference>
<dbReference type="PANTHER" id="PTHR48028">
    <property type="entry name" value="GLYCINE-RICH RNA-BINDING PROTEIN RZ1A"/>
    <property type="match status" value="1"/>
</dbReference>
<protein>
    <recommendedName>
        <fullName evidence="9">Glycine-rich RNA-binding protein</fullName>
    </recommendedName>
</protein>
<feature type="domain" description="CCHC-type" evidence="6">
    <location>
        <begin position="123"/>
        <end position="138"/>
    </location>
</feature>
<dbReference type="GO" id="GO:0003723">
    <property type="term" value="F:RNA binding"/>
    <property type="evidence" value="ECO:0007669"/>
    <property type="project" value="UniProtKB-UniRule"/>
</dbReference>
<evidence type="ECO:0008006" key="9">
    <source>
        <dbReference type="Google" id="ProtNLM"/>
    </source>
</evidence>
<dbReference type="InterPro" id="IPR012677">
    <property type="entry name" value="Nucleotide-bd_a/b_plait_sf"/>
</dbReference>
<dbReference type="Pfam" id="PF00076">
    <property type="entry name" value="RRM_1"/>
    <property type="match status" value="1"/>
</dbReference>
<dbReference type="SMART" id="SM00361">
    <property type="entry name" value="RRM_1"/>
    <property type="match status" value="1"/>
</dbReference>
<feature type="region of interest" description="Disordered" evidence="4">
    <location>
        <begin position="70"/>
        <end position="202"/>
    </location>
</feature>
<dbReference type="Proteomes" id="UP000324705">
    <property type="component" value="Chromosome 5B"/>
</dbReference>
<sequence length="202" mass="22104">MADEDEYRCFVGNLSWSTTDESLKDAFSKYGKVTEAKVVMDKFSGRSRGFAFVTFDEKKAMEEAIEDMNGLDLEGRAITVDKAQPQGAGRDRNGDRDFDRDRGSRGGRDYGGGRAARGSGGDCFKCGKPGHFARECPDGDGGRGDRYGGRDDRYGGGRSDRGGDRSDRDGDRSERGSDRYSSRSRDGGSGGDRYSRDRSGPY</sequence>